<dbReference type="Gene3D" id="3.40.50.720">
    <property type="entry name" value="NAD(P)-binding Rossmann-like Domain"/>
    <property type="match status" value="1"/>
</dbReference>
<dbReference type="SUPFAM" id="SSF51735">
    <property type="entry name" value="NAD(P)-binding Rossmann-fold domains"/>
    <property type="match status" value="1"/>
</dbReference>
<sequence>MIAVIGASGFIGKNIQLVLKEYYKGKCSEFIMVYFHNFHQIDECFRKMSFEKFINDARLYNEIDTIIITSGNSNRNINSCDFSTFLKKDTEYILKLKDKFNCNLILLSSGAVYDGNSGIVGEETNTMPNSLYGICKYNSEMVAKYVIDKLNNKKLIIYRLMYAYGKFEKSNRLFPSIALKIKSEKVFNVNGYNNYLNPLSGEFVARVFIETALKMNDFPRFDIINLASLKKFKLVKILQIMRKQKGLRYRLVSEEPCLEYILSTDKLEHYLNKLDIDEEDIEKNIIKYIDDLF</sequence>
<evidence type="ECO:0000313" key="3">
    <source>
        <dbReference type="Proteomes" id="UP001144612"/>
    </source>
</evidence>
<organism evidence="2 3">
    <name type="scientific">Clostridium brassicae</name>
    <dbReference type="NCBI Taxonomy" id="2999072"/>
    <lineage>
        <taxon>Bacteria</taxon>
        <taxon>Bacillati</taxon>
        <taxon>Bacillota</taxon>
        <taxon>Clostridia</taxon>
        <taxon>Eubacteriales</taxon>
        <taxon>Clostridiaceae</taxon>
        <taxon>Clostridium</taxon>
    </lineage>
</organism>
<dbReference type="Pfam" id="PF01370">
    <property type="entry name" value="Epimerase"/>
    <property type="match status" value="1"/>
</dbReference>
<dbReference type="RefSeq" id="WP_268061114.1">
    <property type="nucleotide sequence ID" value="NZ_JAPQFJ010000007.1"/>
</dbReference>
<gene>
    <name evidence="2" type="ORF">OW729_08780</name>
</gene>
<keyword evidence="3" id="KW-1185">Reference proteome</keyword>
<accession>A0ABT4DAL1</accession>
<feature type="domain" description="NAD-dependent epimerase/dehydratase" evidence="1">
    <location>
        <begin position="2"/>
        <end position="187"/>
    </location>
</feature>
<proteinExistence type="predicted"/>
<evidence type="ECO:0000313" key="2">
    <source>
        <dbReference type="EMBL" id="MCY6958698.1"/>
    </source>
</evidence>
<reference evidence="2" key="1">
    <citation type="submission" date="2022-12" db="EMBL/GenBank/DDBJ databases">
        <title>Clostridium sp. nov., isolated from industrial wastewater.</title>
        <authorList>
            <person name="Jiayan W."/>
        </authorList>
    </citation>
    <scope>NUCLEOTIDE SEQUENCE</scope>
    <source>
        <strain evidence="2">ZC22-4</strain>
    </source>
</reference>
<comment type="caution">
    <text evidence="2">The sequence shown here is derived from an EMBL/GenBank/DDBJ whole genome shotgun (WGS) entry which is preliminary data.</text>
</comment>
<protein>
    <submittedName>
        <fullName evidence="2">NAD-dependent epimerase/dehydratase family protein</fullName>
    </submittedName>
</protein>
<evidence type="ECO:0000259" key="1">
    <source>
        <dbReference type="Pfam" id="PF01370"/>
    </source>
</evidence>
<dbReference type="EMBL" id="JAPQFJ010000007">
    <property type="protein sequence ID" value="MCY6958698.1"/>
    <property type="molecule type" value="Genomic_DNA"/>
</dbReference>
<dbReference type="Proteomes" id="UP001144612">
    <property type="component" value="Unassembled WGS sequence"/>
</dbReference>
<dbReference type="InterPro" id="IPR001509">
    <property type="entry name" value="Epimerase_deHydtase"/>
</dbReference>
<dbReference type="InterPro" id="IPR036291">
    <property type="entry name" value="NAD(P)-bd_dom_sf"/>
</dbReference>
<name>A0ABT4DAL1_9CLOT</name>